<keyword evidence="3" id="KW-0614">Plasmid</keyword>
<comment type="similarity">
    <text evidence="1 2">Belongs to the phD/YefM antitoxin family.</text>
</comment>
<gene>
    <name evidence="3" type="ORF">HPTL_P030</name>
</gene>
<geneLocation type="plasmid" evidence="4">
    <name>pth1 dna</name>
</geneLocation>
<comment type="function">
    <text evidence="2">Antitoxin component of a type II toxin-antitoxin (TA) system.</text>
</comment>
<dbReference type="InterPro" id="IPR036165">
    <property type="entry name" value="YefM-like_sf"/>
</dbReference>
<accession>A0A2Z6E1F3</accession>
<dbReference type="PANTHER" id="PTHR35377">
    <property type="entry name" value="ANTITOXIN VAPB49-RELATED-RELATED"/>
    <property type="match status" value="1"/>
</dbReference>
<organism evidence="3 4">
    <name type="scientific">Hydrogenophilus thermoluteolus</name>
    <name type="common">Pseudomonas hydrogenothermophila</name>
    <dbReference type="NCBI Taxonomy" id="297"/>
    <lineage>
        <taxon>Bacteria</taxon>
        <taxon>Pseudomonadati</taxon>
        <taxon>Pseudomonadota</taxon>
        <taxon>Hydrogenophilia</taxon>
        <taxon>Hydrogenophilales</taxon>
        <taxon>Hydrogenophilaceae</taxon>
        <taxon>Hydrogenophilus</taxon>
    </lineage>
</organism>
<proteinExistence type="inferred from homology"/>
<evidence type="ECO:0000313" key="4">
    <source>
        <dbReference type="Proteomes" id="UP000262004"/>
    </source>
</evidence>
<keyword evidence="4" id="KW-1185">Reference proteome</keyword>
<dbReference type="InterPro" id="IPR006442">
    <property type="entry name" value="Antitoxin_Phd/YefM"/>
</dbReference>
<evidence type="ECO:0000256" key="1">
    <source>
        <dbReference type="ARBA" id="ARBA00009981"/>
    </source>
</evidence>
<protein>
    <recommendedName>
        <fullName evidence="2">Antitoxin</fullName>
    </recommendedName>
</protein>
<dbReference type="AlphaFoldDB" id="A0A2Z6E1F3"/>
<dbReference type="InterPro" id="IPR051416">
    <property type="entry name" value="phD-YefM_TA_antitoxins"/>
</dbReference>
<dbReference type="RefSeq" id="WP_119336214.1">
    <property type="nucleotide sequence ID" value="NZ_AP018559.1"/>
</dbReference>
<dbReference type="EMBL" id="AP018559">
    <property type="protein sequence ID" value="BBD78375.1"/>
    <property type="molecule type" value="Genomic_DNA"/>
</dbReference>
<dbReference type="OrthoDB" id="9800503at2"/>
<dbReference type="Proteomes" id="UP000262004">
    <property type="component" value="Plasmid pTH1"/>
</dbReference>
<dbReference type="NCBIfam" id="TIGR01552">
    <property type="entry name" value="phd_fam"/>
    <property type="match status" value="1"/>
</dbReference>
<dbReference type="Pfam" id="PF02604">
    <property type="entry name" value="PhdYeFM_antitox"/>
    <property type="match status" value="1"/>
</dbReference>
<name>A0A2Z6E1F3_HYDTE</name>
<dbReference type="SUPFAM" id="SSF143120">
    <property type="entry name" value="YefM-like"/>
    <property type="match status" value="1"/>
</dbReference>
<reference evidence="3 4" key="1">
    <citation type="submission" date="2018-04" db="EMBL/GenBank/DDBJ databases">
        <title>Complete genome sequence of Hydrogenophilus thermoluteolus TH-1.</title>
        <authorList>
            <person name="Arai H."/>
        </authorList>
    </citation>
    <scope>NUCLEOTIDE SEQUENCE [LARGE SCALE GENOMIC DNA]</scope>
    <source>
        <strain evidence="3 4">TH-1</strain>
        <plasmid evidence="4">pth1 dna</plasmid>
    </source>
</reference>
<evidence type="ECO:0000313" key="3">
    <source>
        <dbReference type="EMBL" id="BBD78375.1"/>
    </source>
</evidence>
<dbReference type="PANTHER" id="PTHR35377:SF8">
    <property type="entry name" value="ANTITOXIN VAPB22"/>
    <property type="match status" value="1"/>
</dbReference>
<sequence>MKTISAGDANRHFSSVLRDVATGEVVTVLSRGKPVATISPAHSGEPERESAKRALLERLRQQKPSGTRNWTRDELYEG</sequence>
<evidence type="ECO:0000256" key="2">
    <source>
        <dbReference type="RuleBase" id="RU362080"/>
    </source>
</evidence>
<dbReference type="Gene3D" id="3.40.1620.10">
    <property type="entry name" value="YefM-like domain"/>
    <property type="match status" value="1"/>
</dbReference>
<dbReference type="KEGG" id="htl:HPTL_P030"/>